<reference evidence="2 3" key="1">
    <citation type="journal article" date="2016" name="Genome Biol. Evol.">
        <title>Gene Family Evolution Reflects Adaptation to Soil Environmental Stressors in the Genome of the Collembolan Orchesella cincta.</title>
        <authorList>
            <person name="Faddeeva-Vakhrusheva A."/>
            <person name="Derks M.F."/>
            <person name="Anvar S.Y."/>
            <person name="Agamennone V."/>
            <person name="Suring W."/>
            <person name="Smit S."/>
            <person name="van Straalen N.M."/>
            <person name="Roelofs D."/>
        </authorList>
    </citation>
    <scope>NUCLEOTIDE SEQUENCE [LARGE SCALE GENOMIC DNA]</scope>
    <source>
        <tissue evidence="2">Mixed pool</tissue>
    </source>
</reference>
<dbReference type="AlphaFoldDB" id="A0A1D2NBL9"/>
<feature type="compositionally biased region" description="Acidic residues" evidence="1">
    <location>
        <begin position="83"/>
        <end position="100"/>
    </location>
</feature>
<evidence type="ECO:0000313" key="2">
    <source>
        <dbReference type="EMBL" id="ODN02654.1"/>
    </source>
</evidence>
<accession>A0A1D2NBL9</accession>
<keyword evidence="3" id="KW-1185">Reference proteome</keyword>
<sequence>MERWTWRPKSKRLFMLKLVEKELVNPETVAKKSRPPKTWGDEEIEKLRELYEEHKDSDDVMDNGEQERSQQRSERPQSSGESSDSDSESSDSESNDDDDKDISTRLEISSNRVYDDEKVFDLDVN</sequence>
<protein>
    <submittedName>
        <fullName evidence="2">Uncharacterized protein</fullName>
    </submittedName>
</protein>
<organism evidence="2 3">
    <name type="scientific">Orchesella cincta</name>
    <name type="common">Springtail</name>
    <name type="synonym">Podura cincta</name>
    <dbReference type="NCBI Taxonomy" id="48709"/>
    <lineage>
        <taxon>Eukaryota</taxon>
        <taxon>Metazoa</taxon>
        <taxon>Ecdysozoa</taxon>
        <taxon>Arthropoda</taxon>
        <taxon>Hexapoda</taxon>
        <taxon>Collembola</taxon>
        <taxon>Entomobryomorpha</taxon>
        <taxon>Entomobryoidea</taxon>
        <taxon>Orchesellidae</taxon>
        <taxon>Orchesellinae</taxon>
        <taxon>Orchesella</taxon>
    </lineage>
</organism>
<feature type="compositionally biased region" description="Basic and acidic residues" evidence="1">
    <location>
        <begin position="65"/>
        <end position="75"/>
    </location>
</feature>
<dbReference type="Proteomes" id="UP000094527">
    <property type="component" value="Unassembled WGS sequence"/>
</dbReference>
<feature type="compositionally biased region" description="Basic and acidic residues" evidence="1">
    <location>
        <begin position="113"/>
        <end position="125"/>
    </location>
</feature>
<evidence type="ECO:0000313" key="3">
    <source>
        <dbReference type="Proteomes" id="UP000094527"/>
    </source>
</evidence>
<proteinExistence type="predicted"/>
<comment type="caution">
    <text evidence="2">The sequence shown here is derived from an EMBL/GenBank/DDBJ whole genome shotgun (WGS) entry which is preliminary data.</text>
</comment>
<dbReference type="EMBL" id="LJIJ01000101">
    <property type="protein sequence ID" value="ODN02654.1"/>
    <property type="molecule type" value="Genomic_DNA"/>
</dbReference>
<feature type="region of interest" description="Disordered" evidence="1">
    <location>
        <begin position="51"/>
        <end position="125"/>
    </location>
</feature>
<name>A0A1D2NBL9_ORCCI</name>
<dbReference type="OrthoDB" id="310853at2759"/>
<gene>
    <name evidence="2" type="ORF">Ocin01_04031</name>
</gene>
<evidence type="ECO:0000256" key="1">
    <source>
        <dbReference type="SAM" id="MobiDB-lite"/>
    </source>
</evidence>